<dbReference type="Gene3D" id="3.50.30.20">
    <property type="entry name" value="Carbamoyl-phosphate synthase small subunit, N-terminal domain"/>
    <property type="match status" value="1"/>
</dbReference>
<dbReference type="NCBIfam" id="TIGR01368">
    <property type="entry name" value="CPSaseIIsmall"/>
    <property type="match status" value="1"/>
</dbReference>
<dbReference type="AlphaFoldDB" id="A0A383B6H4"/>
<dbReference type="SMART" id="SM01097">
    <property type="entry name" value="CPSase_sm_chain"/>
    <property type="match status" value="1"/>
</dbReference>
<dbReference type="GO" id="GO:0005524">
    <property type="term" value="F:ATP binding"/>
    <property type="evidence" value="ECO:0007669"/>
    <property type="project" value="UniProtKB-KW"/>
</dbReference>
<dbReference type="PRINTS" id="PR00099">
    <property type="entry name" value="CPSGATASE"/>
</dbReference>
<evidence type="ECO:0000256" key="1">
    <source>
        <dbReference type="ARBA" id="ARBA00005077"/>
    </source>
</evidence>
<sequence length="247" mass="27435">YGVNKEDEESKRIHASGFIVKECSSIVSNYRATQSLEKYLIENNIVGIQGIDTRSVTKILRNEGTMNGIISSKILNNKQLVNQLNQHPNMFGMDLAKQVTCKKTFNWSTNNQYKIAAIDYGIKRNILNLLEKSDCSVRVFPATITSSEIIDFKPDGIFLSNGPGDPAAAKYAIKTVQELIKTNIPIFGICLGHQILALSLGAKTYKLKFGHRGCNHPVINHSTKKIEITSQNHGFSVDVKSLPKNIL</sequence>
<dbReference type="InterPro" id="IPR035686">
    <property type="entry name" value="CPSase_GATase1"/>
</dbReference>
<evidence type="ECO:0000256" key="3">
    <source>
        <dbReference type="ARBA" id="ARBA00012738"/>
    </source>
</evidence>
<dbReference type="SUPFAM" id="SSF52021">
    <property type="entry name" value="Carbamoyl phosphate synthetase, small subunit N-terminal domain"/>
    <property type="match status" value="1"/>
</dbReference>
<dbReference type="PROSITE" id="PS51273">
    <property type="entry name" value="GATASE_TYPE_1"/>
    <property type="match status" value="1"/>
</dbReference>
<comment type="similarity">
    <text evidence="2">Belongs to the CarA family.</text>
</comment>
<protein>
    <recommendedName>
        <fullName evidence="3">carbamoyl-phosphate synthase (glutamine-hydrolyzing)</fullName>
        <ecNumber evidence="3">6.3.5.5</ecNumber>
    </recommendedName>
    <alternativeName>
        <fullName evidence="8">Arginine-specific carbamoyl phosphate synthetase, glutamine chain</fullName>
    </alternativeName>
</protein>
<dbReference type="Gene3D" id="3.40.50.880">
    <property type="match status" value="1"/>
</dbReference>
<dbReference type="EC" id="6.3.5.5" evidence="3"/>
<dbReference type="InterPro" id="IPR029062">
    <property type="entry name" value="Class_I_gatase-like"/>
</dbReference>
<name>A0A383B6H4_9ZZZZ</name>
<accession>A0A383B6H4</accession>
<dbReference type="Pfam" id="PF00117">
    <property type="entry name" value="GATase"/>
    <property type="match status" value="1"/>
</dbReference>
<dbReference type="Pfam" id="PF00988">
    <property type="entry name" value="CPSase_sm_chain"/>
    <property type="match status" value="1"/>
</dbReference>
<keyword evidence="5" id="KW-0547">Nucleotide-binding</keyword>
<dbReference type="InterPro" id="IPR006274">
    <property type="entry name" value="CarbamoylP_synth_ssu"/>
</dbReference>
<dbReference type="GO" id="GO:0004088">
    <property type="term" value="F:carbamoyl-phosphate synthase (glutamine-hydrolyzing) activity"/>
    <property type="evidence" value="ECO:0007669"/>
    <property type="project" value="UniProtKB-EC"/>
</dbReference>
<dbReference type="SUPFAM" id="SSF52317">
    <property type="entry name" value="Class I glutamine amidotransferase-like"/>
    <property type="match status" value="1"/>
</dbReference>
<comment type="pathway">
    <text evidence="1">Amino-acid biosynthesis; L-arginine biosynthesis; carbamoyl phosphate from bicarbonate: step 1/1.</text>
</comment>
<dbReference type="PRINTS" id="PR00097">
    <property type="entry name" value="ANTSNTHASEII"/>
</dbReference>
<evidence type="ECO:0000256" key="5">
    <source>
        <dbReference type="ARBA" id="ARBA00022741"/>
    </source>
</evidence>
<evidence type="ECO:0000256" key="6">
    <source>
        <dbReference type="ARBA" id="ARBA00022840"/>
    </source>
</evidence>
<dbReference type="PANTHER" id="PTHR43418">
    <property type="entry name" value="MULTIFUNCTIONAL TRYPTOPHAN BIOSYNTHESIS PROTEIN-RELATED"/>
    <property type="match status" value="1"/>
</dbReference>
<dbReference type="PANTHER" id="PTHR43418:SF7">
    <property type="entry name" value="CARBAMOYL-PHOSPHATE SYNTHASE SMALL CHAIN"/>
    <property type="match status" value="1"/>
</dbReference>
<keyword evidence="7" id="KW-0315">Glutamine amidotransferase</keyword>
<evidence type="ECO:0000256" key="2">
    <source>
        <dbReference type="ARBA" id="ARBA00007800"/>
    </source>
</evidence>
<dbReference type="InterPro" id="IPR017926">
    <property type="entry name" value="GATASE"/>
</dbReference>
<evidence type="ECO:0000256" key="7">
    <source>
        <dbReference type="ARBA" id="ARBA00022962"/>
    </source>
</evidence>
<evidence type="ECO:0000256" key="4">
    <source>
        <dbReference type="ARBA" id="ARBA00022598"/>
    </source>
</evidence>
<dbReference type="InterPro" id="IPR036480">
    <property type="entry name" value="CarbP_synth_ssu_N_sf"/>
</dbReference>
<feature type="non-terminal residue" evidence="11">
    <location>
        <position position="1"/>
    </location>
</feature>
<dbReference type="CDD" id="cd01744">
    <property type="entry name" value="GATase1_CPSase"/>
    <property type="match status" value="1"/>
</dbReference>
<evidence type="ECO:0000259" key="10">
    <source>
        <dbReference type="SMART" id="SM01097"/>
    </source>
</evidence>
<comment type="catalytic activity">
    <reaction evidence="9">
        <text>hydrogencarbonate + L-glutamine + 2 ATP + H2O = carbamoyl phosphate + L-glutamate + 2 ADP + phosphate + 2 H(+)</text>
        <dbReference type="Rhea" id="RHEA:18633"/>
        <dbReference type="ChEBI" id="CHEBI:15377"/>
        <dbReference type="ChEBI" id="CHEBI:15378"/>
        <dbReference type="ChEBI" id="CHEBI:17544"/>
        <dbReference type="ChEBI" id="CHEBI:29985"/>
        <dbReference type="ChEBI" id="CHEBI:30616"/>
        <dbReference type="ChEBI" id="CHEBI:43474"/>
        <dbReference type="ChEBI" id="CHEBI:58228"/>
        <dbReference type="ChEBI" id="CHEBI:58359"/>
        <dbReference type="ChEBI" id="CHEBI:456216"/>
        <dbReference type="EC" id="6.3.5.5"/>
    </reaction>
</comment>
<organism evidence="11">
    <name type="scientific">marine metagenome</name>
    <dbReference type="NCBI Taxonomy" id="408172"/>
    <lineage>
        <taxon>unclassified sequences</taxon>
        <taxon>metagenomes</taxon>
        <taxon>ecological metagenomes</taxon>
    </lineage>
</organism>
<evidence type="ECO:0000313" key="11">
    <source>
        <dbReference type="EMBL" id="SVE15796.1"/>
    </source>
</evidence>
<feature type="domain" description="Carbamoyl-phosphate synthase small subunit N-terminal" evidence="10">
    <location>
        <begin position="1"/>
        <end position="71"/>
    </location>
</feature>
<proteinExistence type="inferred from homology"/>
<dbReference type="InterPro" id="IPR050472">
    <property type="entry name" value="Anth_synth/Amidotransfase"/>
</dbReference>
<dbReference type="PRINTS" id="PR00096">
    <property type="entry name" value="GATASE"/>
</dbReference>
<reference evidence="11" key="1">
    <citation type="submission" date="2018-05" db="EMBL/GenBank/DDBJ databases">
        <authorList>
            <person name="Lanie J.A."/>
            <person name="Ng W.-L."/>
            <person name="Kazmierczak K.M."/>
            <person name="Andrzejewski T.M."/>
            <person name="Davidsen T.M."/>
            <person name="Wayne K.J."/>
            <person name="Tettelin H."/>
            <person name="Glass J.I."/>
            <person name="Rusch D."/>
            <person name="Podicherti R."/>
            <person name="Tsui H.-C.T."/>
            <person name="Winkler M.E."/>
        </authorList>
    </citation>
    <scope>NUCLEOTIDE SEQUENCE</scope>
</reference>
<dbReference type="NCBIfam" id="NF009475">
    <property type="entry name" value="PRK12838.1"/>
    <property type="match status" value="1"/>
</dbReference>
<dbReference type="InterPro" id="IPR002474">
    <property type="entry name" value="CarbamoylP_synth_ssu_N"/>
</dbReference>
<feature type="non-terminal residue" evidence="11">
    <location>
        <position position="247"/>
    </location>
</feature>
<evidence type="ECO:0000256" key="9">
    <source>
        <dbReference type="ARBA" id="ARBA00048816"/>
    </source>
</evidence>
<keyword evidence="6" id="KW-0067">ATP-binding</keyword>
<gene>
    <name evidence="11" type="ORF">METZ01_LOCUS468650</name>
</gene>
<keyword evidence="4" id="KW-0436">Ligase</keyword>
<dbReference type="GO" id="GO:0006207">
    <property type="term" value="P:'de novo' pyrimidine nucleobase biosynthetic process"/>
    <property type="evidence" value="ECO:0007669"/>
    <property type="project" value="InterPro"/>
</dbReference>
<evidence type="ECO:0000256" key="8">
    <source>
        <dbReference type="ARBA" id="ARBA00044340"/>
    </source>
</evidence>
<dbReference type="EMBL" id="UINC01198021">
    <property type="protein sequence ID" value="SVE15796.1"/>
    <property type="molecule type" value="Genomic_DNA"/>
</dbReference>
<dbReference type="GO" id="GO:0006541">
    <property type="term" value="P:glutamine metabolic process"/>
    <property type="evidence" value="ECO:0007669"/>
    <property type="project" value="InterPro"/>
</dbReference>